<dbReference type="AlphaFoldDB" id="A0A401IK37"/>
<accession>A0A401IK37</accession>
<dbReference type="EMBL" id="BDQK01000013">
    <property type="protein sequence ID" value="GBF81540.1"/>
    <property type="molecule type" value="Genomic_DNA"/>
</dbReference>
<reference evidence="4" key="1">
    <citation type="submission" date="2017-05" db="EMBL/GenBank/DDBJ databases">
        <title>Physiological properties and genetic analysis related to exopolysaccharide production of fresh-water unicellular cyanobacterium Aphanothece sacrum, Suizenji Nori, that has been cultured as a food source in Japan.</title>
        <authorList>
            <person name="Kanesaki Y."/>
            <person name="Yoshikawa S."/>
            <person name="Ohki K."/>
        </authorList>
    </citation>
    <scope>NUCLEOTIDE SEQUENCE [LARGE SCALE GENOMIC DNA]</scope>
    <source>
        <strain evidence="4">FPU1</strain>
    </source>
</reference>
<dbReference type="Pfam" id="PF08239">
    <property type="entry name" value="SH3_3"/>
    <property type="match status" value="1"/>
</dbReference>
<dbReference type="Gene3D" id="2.30.30.40">
    <property type="entry name" value="SH3 Domains"/>
    <property type="match status" value="1"/>
</dbReference>
<evidence type="ECO:0000313" key="4">
    <source>
        <dbReference type="Proteomes" id="UP000287247"/>
    </source>
</evidence>
<organism evidence="3 4">
    <name type="scientific">Aphanothece sacrum FPU1</name>
    <dbReference type="NCBI Taxonomy" id="1920663"/>
    <lineage>
        <taxon>Bacteria</taxon>
        <taxon>Bacillati</taxon>
        <taxon>Cyanobacteriota</taxon>
        <taxon>Cyanophyceae</taxon>
        <taxon>Oscillatoriophycideae</taxon>
        <taxon>Chroococcales</taxon>
        <taxon>Aphanothecaceae</taxon>
        <taxon>Aphanothece</taxon>
    </lineage>
</organism>
<dbReference type="PROSITE" id="PS51781">
    <property type="entry name" value="SH3B"/>
    <property type="match status" value="1"/>
</dbReference>
<keyword evidence="4" id="KW-1185">Reference proteome</keyword>
<evidence type="ECO:0000256" key="1">
    <source>
        <dbReference type="SAM" id="SignalP"/>
    </source>
</evidence>
<protein>
    <submittedName>
        <fullName evidence="3">FAD dependent oxidoreductase</fullName>
    </submittedName>
</protein>
<dbReference type="OrthoDB" id="514905at2"/>
<dbReference type="Proteomes" id="UP000287247">
    <property type="component" value="Unassembled WGS sequence"/>
</dbReference>
<gene>
    <name evidence="3" type="ORF">AsFPU1_2954</name>
</gene>
<evidence type="ECO:0000313" key="3">
    <source>
        <dbReference type="EMBL" id="GBF81540.1"/>
    </source>
</evidence>
<name>A0A401IK37_APHSA</name>
<feature type="domain" description="SH3b" evidence="2">
    <location>
        <begin position="44"/>
        <end position="115"/>
    </location>
</feature>
<dbReference type="RefSeq" id="WP_124978225.1">
    <property type="nucleotide sequence ID" value="NZ_BDQK01000013.1"/>
</dbReference>
<comment type="caution">
    <text evidence="3">The sequence shown here is derived from an EMBL/GenBank/DDBJ whole genome shotgun (WGS) entry which is preliminary data.</text>
</comment>
<feature type="chain" id="PRO_5019020436" evidence="1">
    <location>
        <begin position="22"/>
        <end position="116"/>
    </location>
</feature>
<proteinExistence type="predicted"/>
<sequence>MWKTIIASAIFLGVAILPLKAQVQVGPGCGRTDGYCRRGTGGENPYGRVCTNQRDGRLSMRSGPGQNYQKLTEIPNGRTIAIYEGQYGPDGIYWWQANYNGRGGWVRADYVCNDPQ</sequence>
<keyword evidence="1" id="KW-0732">Signal</keyword>
<evidence type="ECO:0000259" key="2">
    <source>
        <dbReference type="PROSITE" id="PS51781"/>
    </source>
</evidence>
<dbReference type="InterPro" id="IPR003646">
    <property type="entry name" value="SH3-like_bac-type"/>
</dbReference>
<dbReference type="SMART" id="SM00287">
    <property type="entry name" value="SH3b"/>
    <property type="match status" value="1"/>
</dbReference>
<feature type="signal peptide" evidence="1">
    <location>
        <begin position="1"/>
        <end position="21"/>
    </location>
</feature>